<evidence type="ECO:0000256" key="6">
    <source>
        <dbReference type="ARBA" id="ARBA00022679"/>
    </source>
</evidence>
<dbReference type="EMBL" id="FOOH01000001">
    <property type="protein sequence ID" value="SFF60107.1"/>
    <property type="molecule type" value="Genomic_DNA"/>
</dbReference>
<keyword evidence="13" id="KW-0597">Phosphoprotein</keyword>
<comment type="pathway">
    <text evidence="3 13 14">Sulfur metabolism; hydrogen sulfide biosynthesis; sulfite from sulfate: step 2/3.</text>
</comment>
<organism evidence="16 17">
    <name type="scientific">Salegentibacter agarivorans</name>
    <dbReference type="NCBI Taxonomy" id="345907"/>
    <lineage>
        <taxon>Bacteria</taxon>
        <taxon>Pseudomonadati</taxon>
        <taxon>Bacteroidota</taxon>
        <taxon>Flavobacteriia</taxon>
        <taxon>Flavobacteriales</taxon>
        <taxon>Flavobacteriaceae</taxon>
        <taxon>Salegentibacter</taxon>
    </lineage>
</organism>
<dbReference type="Pfam" id="PF01583">
    <property type="entry name" value="APS_kinase"/>
    <property type="match status" value="1"/>
</dbReference>
<evidence type="ECO:0000313" key="17">
    <source>
        <dbReference type="Proteomes" id="UP000199116"/>
    </source>
</evidence>
<evidence type="ECO:0000256" key="12">
    <source>
        <dbReference type="ARBA" id="ARBA00031464"/>
    </source>
</evidence>
<dbReference type="GO" id="GO:0004020">
    <property type="term" value="F:adenylylsulfate kinase activity"/>
    <property type="evidence" value="ECO:0007669"/>
    <property type="project" value="UniProtKB-UniRule"/>
</dbReference>
<dbReference type="InterPro" id="IPR002891">
    <property type="entry name" value="APS"/>
</dbReference>
<protein>
    <recommendedName>
        <fullName evidence="5 13">Adenylyl-sulfate kinase</fullName>
        <ecNumber evidence="5 13">2.7.1.25</ecNumber>
    </recommendedName>
    <alternativeName>
        <fullName evidence="11 13">APS kinase</fullName>
    </alternativeName>
    <alternativeName>
        <fullName evidence="12 13">ATP adenosine-5'-phosphosulfate 3'-phosphotransferase</fullName>
    </alternativeName>
    <alternativeName>
        <fullName evidence="10 13">Adenosine-5'-phosphosulfate kinase</fullName>
    </alternativeName>
</protein>
<comment type="catalytic activity">
    <reaction evidence="1 13 14">
        <text>adenosine 5'-phosphosulfate + ATP = 3'-phosphoadenylyl sulfate + ADP + H(+)</text>
        <dbReference type="Rhea" id="RHEA:24152"/>
        <dbReference type="ChEBI" id="CHEBI:15378"/>
        <dbReference type="ChEBI" id="CHEBI:30616"/>
        <dbReference type="ChEBI" id="CHEBI:58243"/>
        <dbReference type="ChEBI" id="CHEBI:58339"/>
        <dbReference type="ChEBI" id="CHEBI:456216"/>
        <dbReference type="EC" id="2.7.1.25"/>
    </reaction>
</comment>
<dbReference type="PANTHER" id="PTHR11055">
    <property type="entry name" value="BIFUNCTIONAL 3'-PHOSPHOADENOSINE 5'-PHOSPHOSULFATE SYNTHASE"/>
    <property type="match status" value="1"/>
</dbReference>
<keyword evidence="8 13" id="KW-0418">Kinase</keyword>
<feature type="binding site" evidence="13">
    <location>
        <begin position="34"/>
        <end position="41"/>
    </location>
    <ligand>
        <name>ATP</name>
        <dbReference type="ChEBI" id="CHEBI:30616"/>
    </ligand>
</feature>
<dbReference type="EC" id="2.7.1.25" evidence="5 13"/>
<evidence type="ECO:0000256" key="8">
    <source>
        <dbReference type="ARBA" id="ARBA00022777"/>
    </source>
</evidence>
<evidence type="ECO:0000259" key="15">
    <source>
        <dbReference type="Pfam" id="PF01583"/>
    </source>
</evidence>
<dbReference type="PANTHER" id="PTHR11055:SF1">
    <property type="entry name" value="PAPS SYNTHETASE, ISOFORM D"/>
    <property type="match status" value="1"/>
</dbReference>
<dbReference type="FunFam" id="3.40.50.300:FF:000212">
    <property type="entry name" value="Adenylyl-sulfate kinase"/>
    <property type="match status" value="1"/>
</dbReference>
<evidence type="ECO:0000256" key="13">
    <source>
        <dbReference type="HAMAP-Rule" id="MF_00065"/>
    </source>
</evidence>
<reference evidence="17" key="1">
    <citation type="submission" date="2016-10" db="EMBL/GenBank/DDBJ databases">
        <authorList>
            <person name="Varghese N."/>
            <person name="Submissions S."/>
        </authorList>
    </citation>
    <scope>NUCLEOTIDE SEQUENCE [LARGE SCALE GENOMIC DNA]</scope>
    <source>
        <strain evidence="17">DSM 23515</strain>
    </source>
</reference>
<evidence type="ECO:0000313" key="16">
    <source>
        <dbReference type="EMBL" id="SFF60107.1"/>
    </source>
</evidence>
<dbReference type="HAMAP" id="MF_00065">
    <property type="entry name" value="Adenylyl_sulf_kinase"/>
    <property type="match status" value="1"/>
</dbReference>
<dbReference type="GO" id="GO:0070814">
    <property type="term" value="P:hydrogen sulfide biosynthetic process"/>
    <property type="evidence" value="ECO:0007669"/>
    <property type="project" value="UniProtKB-UniRule"/>
</dbReference>
<evidence type="ECO:0000256" key="5">
    <source>
        <dbReference type="ARBA" id="ARBA00012121"/>
    </source>
</evidence>
<feature type="active site" description="Phosphoserine intermediate" evidence="13">
    <location>
        <position position="108"/>
    </location>
</feature>
<dbReference type="UniPathway" id="UPA00140">
    <property type="reaction ID" value="UER00205"/>
</dbReference>
<evidence type="ECO:0000256" key="14">
    <source>
        <dbReference type="RuleBase" id="RU004347"/>
    </source>
</evidence>
<comment type="function">
    <text evidence="2 13 14">Catalyzes the synthesis of activated sulfate.</text>
</comment>
<dbReference type="NCBIfam" id="NF003013">
    <property type="entry name" value="PRK03846.1"/>
    <property type="match status" value="1"/>
</dbReference>
<keyword evidence="9 13" id="KW-0067">ATP-binding</keyword>
<dbReference type="InterPro" id="IPR059117">
    <property type="entry name" value="APS_kinase_dom"/>
</dbReference>
<evidence type="ECO:0000256" key="2">
    <source>
        <dbReference type="ARBA" id="ARBA00002632"/>
    </source>
</evidence>
<evidence type="ECO:0000256" key="7">
    <source>
        <dbReference type="ARBA" id="ARBA00022741"/>
    </source>
</evidence>
<proteinExistence type="inferred from homology"/>
<dbReference type="NCBIfam" id="TIGR00455">
    <property type="entry name" value="apsK"/>
    <property type="match status" value="1"/>
</dbReference>
<evidence type="ECO:0000256" key="4">
    <source>
        <dbReference type="ARBA" id="ARBA00007008"/>
    </source>
</evidence>
<comment type="similarity">
    <text evidence="4 13 14">Belongs to the APS kinase family.</text>
</comment>
<keyword evidence="6 13" id="KW-0808">Transferase</keyword>
<dbReference type="CDD" id="cd02027">
    <property type="entry name" value="APSK"/>
    <property type="match status" value="1"/>
</dbReference>
<evidence type="ECO:0000256" key="1">
    <source>
        <dbReference type="ARBA" id="ARBA00001823"/>
    </source>
</evidence>
<dbReference type="AlphaFoldDB" id="A0A1I2K4G8"/>
<keyword evidence="17" id="KW-1185">Reference proteome</keyword>
<dbReference type="GO" id="GO:0005524">
    <property type="term" value="F:ATP binding"/>
    <property type="evidence" value="ECO:0007669"/>
    <property type="project" value="UniProtKB-UniRule"/>
</dbReference>
<name>A0A1I2K4G8_9FLAO</name>
<evidence type="ECO:0000256" key="11">
    <source>
        <dbReference type="ARBA" id="ARBA00031393"/>
    </source>
</evidence>
<dbReference type="Gene3D" id="3.40.50.300">
    <property type="entry name" value="P-loop containing nucleotide triphosphate hydrolases"/>
    <property type="match status" value="1"/>
</dbReference>
<gene>
    <name evidence="13" type="primary">cysC</name>
    <name evidence="16" type="ORF">SAMN04488033_101310</name>
</gene>
<accession>A0A1I2K4G8</accession>
<feature type="domain" description="APS kinase" evidence="15">
    <location>
        <begin position="27"/>
        <end position="176"/>
    </location>
</feature>
<evidence type="ECO:0000256" key="3">
    <source>
        <dbReference type="ARBA" id="ARBA00004806"/>
    </source>
</evidence>
<dbReference type="InterPro" id="IPR027417">
    <property type="entry name" value="P-loop_NTPase"/>
</dbReference>
<keyword evidence="7 13" id="KW-0547">Nucleotide-binding</keyword>
<evidence type="ECO:0000256" key="10">
    <source>
        <dbReference type="ARBA" id="ARBA00029724"/>
    </source>
</evidence>
<sequence>MNNMENIIPHDFHIEKTDRNKSNGHDSFVVWFTGLSGSGKSTIANLVENELFKKGIKTFSLDGDNVRKGLNNNLGFTAGDRQENLRRIAEVAKLFVESGSVIIASFISPLKKDRELIKNIIGEDNFIEVFVNTSLAECERRDVKGLYKKARAGEIKNFTGIDAPYENPANPDLEIKTEEEDLEDALKRIVLHLEDKLKISVQ</sequence>
<dbReference type="Proteomes" id="UP000199116">
    <property type="component" value="Unassembled WGS sequence"/>
</dbReference>
<evidence type="ECO:0000256" key="9">
    <source>
        <dbReference type="ARBA" id="ARBA00022840"/>
    </source>
</evidence>
<dbReference type="GO" id="GO:0000103">
    <property type="term" value="P:sulfate assimilation"/>
    <property type="evidence" value="ECO:0007669"/>
    <property type="project" value="UniProtKB-UniRule"/>
</dbReference>
<dbReference type="SUPFAM" id="SSF52540">
    <property type="entry name" value="P-loop containing nucleoside triphosphate hydrolases"/>
    <property type="match status" value="1"/>
</dbReference>